<dbReference type="STRING" id="1754190.A0A1Y2BRG7"/>
<dbReference type="AlphaFoldDB" id="A0A1Y2BRG7"/>
<evidence type="ECO:0000256" key="2">
    <source>
        <dbReference type="SAM" id="Phobius"/>
    </source>
</evidence>
<gene>
    <name evidence="3" type="ORF">LY90DRAFT_672857</name>
</gene>
<protein>
    <submittedName>
        <fullName evidence="3">Uncharacterized protein</fullName>
    </submittedName>
</protein>
<dbReference type="Proteomes" id="UP000193920">
    <property type="component" value="Unassembled WGS sequence"/>
</dbReference>
<keyword evidence="2" id="KW-1133">Transmembrane helix</keyword>
<feature type="region of interest" description="Disordered" evidence="1">
    <location>
        <begin position="32"/>
        <end position="56"/>
    </location>
</feature>
<reference evidence="3 4" key="1">
    <citation type="submission" date="2016-08" db="EMBL/GenBank/DDBJ databases">
        <title>A Parts List for Fungal Cellulosomes Revealed by Comparative Genomics.</title>
        <authorList>
            <consortium name="DOE Joint Genome Institute"/>
            <person name="Haitjema C.H."/>
            <person name="Gilmore S.P."/>
            <person name="Henske J.K."/>
            <person name="Solomon K.V."/>
            <person name="De Groot R."/>
            <person name="Kuo A."/>
            <person name="Mondo S.J."/>
            <person name="Salamov A.A."/>
            <person name="Labutti K."/>
            <person name="Zhao Z."/>
            <person name="Chiniquy J."/>
            <person name="Barry K."/>
            <person name="Brewer H.M."/>
            <person name="Purvine S.O."/>
            <person name="Wright A.T."/>
            <person name="Boxma B."/>
            <person name="Van Alen T."/>
            <person name="Hackstein J.H."/>
            <person name="Baker S.E."/>
            <person name="Grigoriev I.V."/>
            <person name="O'Malley M.A."/>
        </authorList>
    </citation>
    <scope>NUCLEOTIDE SEQUENCE [LARGE SCALE GENOMIC DNA]</scope>
    <source>
        <strain evidence="3 4">G1</strain>
    </source>
</reference>
<feature type="transmembrane region" description="Helical" evidence="2">
    <location>
        <begin position="522"/>
        <end position="539"/>
    </location>
</feature>
<dbReference type="Pfam" id="PF17010">
    <property type="entry name" value="DUF5092"/>
    <property type="match status" value="1"/>
</dbReference>
<dbReference type="OrthoDB" id="2189509at2759"/>
<organism evidence="3 4">
    <name type="scientific">Neocallimastix californiae</name>
    <dbReference type="NCBI Taxonomy" id="1754190"/>
    <lineage>
        <taxon>Eukaryota</taxon>
        <taxon>Fungi</taxon>
        <taxon>Fungi incertae sedis</taxon>
        <taxon>Chytridiomycota</taxon>
        <taxon>Chytridiomycota incertae sedis</taxon>
        <taxon>Neocallimastigomycetes</taxon>
        <taxon>Neocallimastigales</taxon>
        <taxon>Neocallimastigaceae</taxon>
        <taxon>Neocallimastix</taxon>
    </lineage>
</organism>
<name>A0A1Y2BRG7_9FUNG</name>
<keyword evidence="2" id="KW-0472">Membrane</keyword>
<dbReference type="EMBL" id="MCOG01000143">
    <property type="protein sequence ID" value="ORY37341.1"/>
    <property type="molecule type" value="Genomic_DNA"/>
</dbReference>
<feature type="compositionally biased region" description="Low complexity" evidence="1">
    <location>
        <begin position="43"/>
        <end position="54"/>
    </location>
</feature>
<dbReference type="InterPro" id="IPR031537">
    <property type="entry name" value="DUF5092"/>
</dbReference>
<proteinExistence type="predicted"/>
<comment type="caution">
    <text evidence="3">The sequence shown here is derived from an EMBL/GenBank/DDBJ whole genome shotgun (WGS) entry which is preliminary data.</text>
</comment>
<evidence type="ECO:0000313" key="4">
    <source>
        <dbReference type="Proteomes" id="UP000193920"/>
    </source>
</evidence>
<accession>A0A1Y2BRG7</accession>
<evidence type="ECO:0000313" key="3">
    <source>
        <dbReference type="EMBL" id="ORY37341.1"/>
    </source>
</evidence>
<keyword evidence="2" id="KW-0812">Transmembrane</keyword>
<evidence type="ECO:0000256" key="1">
    <source>
        <dbReference type="SAM" id="MobiDB-lite"/>
    </source>
</evidence>
<sequence>MNIIREQNHENVPLLSGSDRRDDNIRLNIFDADGSRTDDDNVNEGVNSNNRNESTVPSCTLTVDTNLDKSENENVLNSARPSFQSSFPSPFENESLLKFYGGPVSDELCVPSGEYEIDKVKFIDKINGNNEDPFTLETFKDLIYMYAKKNKDFIIARIRTADPNISNKYYYSYYDAHHINKVLFKTQPELSLLHRMQAKNPLNNMIIVGDVHYFVIKADYAKKIFKNIKNKADSNFPSSNNDISKSPLSTMSPLTYINQLKYNNSEEEILKSDLIDFYRAAHIKDNSVHDRHHTTPAYHVEDLANIAHKNIEKVLKVSGFSKPTKRKTYKRCQLKLIMKAEAFNNQNIMKTINERTCESIASKMRRKSDDYDYRKRKVIGRDYSYEILNIVELENGDFEKEQDEDENMVVFRAEFYATDDDFLMRRDVRTYFKENALEEKDSILFTLSSNPTTITPIPNEEENAINSIQHPLLSFINYTFFDDTLTNDNLHGFSKGIKWLLAGYFLFAFLIVKMWISTTVAIFIVLIGVIFMFFLYLLLL</sequence>
<keyword evidence="4" id="KW-1185">Reference proteome</keyword>